<comment type="caution">
    <text evidence="4">The sequence shown here is derived from an EMBL/GenBank/DDBJ whole genome shotgun (WGS) entry which is preliminary data.</text>
</comment>
<dbReference type="GO" id="GO:0004536">
    <property type="term" value="F:DNA nuclease activity"/>
    <property type="evidence" value="ECO:0007669"/>
    <property type="project" value="InterPro"/>
</dbReference>
<name>C0E9F1_9FIRM</name>
<dbReference type="CDD" id="cd01310">
    <property type="entry name" value="TatD_DNAse"/>
    <property type="match status" value="1"/>
</dbReference>
<keyword evidence="1 3" id="KW-0479">Metal-binding</keyword>
<dbReference type="PIRSF" id="PIRSF005902">
    <property type="entry name" value="DNase_TatD"/>
    <property type="match status" value="1"/>
</dbReference>
<evidence type="ECO:0000256" key="3">
    <source>
        <dbReference type="PIRSR" id="PIRSR005902-1"/>
    </source>
</evidence>
<feature type="binding site" evidence="3">
    <location>
        <position position="9"/>
    </location>
    <ligand>
        <name>a divalent metal cation</name>
        <dbReference type="ChEBI" id="CHEBI:60240"/>
        <label>1</label>
    </ligand>
</feature>
<feature type="binding site" evidence="3">
    <location>
        <position position="11"/>
    </location>
    <ligand>
        <name>a divalent metal cation</name>
        <dbReference type="ChEBI" id="CHEBI:60240"/>
        <label>1</label>
    </ligand>
</feature>
<dbReference type="Pfam" id="PF01026">
    <property type="entry name" value="TatD_DNase"/>
    <property type="match status" value="1"/>
</dbReference>
<dbReference type="PANTHER" id="PTHR46124">
    <property type="entry name" value="D-AMINOACYL-TRNA DEACYLASE"/>
    <property type="match status" value="1"/>
</dbReference>
<dbReference type="InterPro" id="IPR015991">
    <property type="entry name" value="TatD/YcfH-like"/>
</dbReference>
<dbReference type="NCBIfam" id="TIGR00010">
    <property type="entry name" value="YchF/TatD family DNA exonuclease"/>
    <property type="match status" value="1"/>
</dbReference>
<dbReference type="Proteomes" id="UP000003340">
    <property type="component" value="Unassembled WGS sequence"/>
</dbReference>
<organism evidence="4 5">
    <name type="scientific">[Clostridium] methylpentosum DSM 5476</name>
    <dbReference type="NCBI Taxonomy" id="537013"/>
    <lineage>
        <taxon>Bacteria</taxon>
        <taxon>Bacillati</taxon>
        <taxon>Bacillota</taxon>
        <taxon>Clostridia</taxon>
        <taxon>Eubacteriales</taxon>
        <taxon>Oscillospiraceae</taxon>
        <taxon>Oscillospiraceae incertae sedis</taxon>
    </lineage>
</organism>
<evidence type="ECO:0000313" key="5">
    <source>
        <dbReference type="Proteomes" id="UP000003340"/>
    </source>
</evidence>
<reference evidence="4 5" key="1">
    <citation type="submission" date="2009-01" db="EMBL/GenBank/DDBJ databases">
        <authorList>
            <person name="Fulton L."/>
            <person name="Clifton S."/>
            <person name="Fulton B."/>
            <person name="Xu J."/>
            <person name="Minx P."/>
            <person name="Pepin K.H."/>
            <person name="Johnson M."/>
            <person name="Bhonagiri V."/>
            <person name="Nash W.E."/>
            <person name="Mardis E.R."/>
            <person name="Wilson R.K."/>
        </authorList>
    </citation>
    <scope>NUCLEOTIDE SEQUENCE [LARGE SCALE GENOMIC DNA]</scope>
    <source>
        <strain evidence="4 5">DSM 5476</strain>
    </source>
</reference>
<feature type="binding site" evidence="3">
    <location>
        <position position="95"/>
    </location>
    <ligand>
        <name>a divalent metal cation</name>
        <dbReference type="ChEBI" id="CHEBI:60240"/>
        <label>1</label>
    </ligand>
</feature>
<dbReference type="eggNOG" id="COG0084">
    <property type="taxonomic scope" value="Bacteria"/>
</dbReference>
<keyword evidence="5" id="KW-1185">Reference proteome</keyword>
<proteinExistence type="predicted"/>
<evidence type="ECO:0000256" key="2">
    <source>
        <dbReference type="ARBA" id="ARBA00022801"/>
    </source>
</evidence>
<evidence type="ECO:0000256" key="1">
    <source>
        <dbReference type="ARBA" id="ARBA00022723"/>
    </source>
</evidence>
<dbReference type="InterPro" id="IPR001130">
    <property type="entry name" value="TatD-like"/>
</dbReference>
<dbReference type="HOGENOM" id="CLU_031506_4_0_9"/>
<sequence length="257" mass="28511">MLNGIFDSHAHYDSEDFDPDREELIDSFAAQGVVAVLNASSDIPSSRASMALTERYPFFWCGVGVHPHEAAEVDGDYIDQIEQMCAQPKVVAIGEIGLDYHYDFSPRPIQRRVFERQMKLAQQLGKPVIIHSREATEDTLEILQKFPSVTGVVHCFSGSAETAEVLLKLGYYIGFTGVVTFNNAKKVARAAQVVPLDRLLLETDCPYMAPVPLRGKRCESPMIVYTAEKLAQIKGVDAQQLVDAARENTCRLFGISL</sequence>
<dbReference type="Gene3D" id="3.20.20.140">
    <property type="entry name" value="Metal-dependent hydrolases"/>
    <property type="match status" value="1"/>
</dbReference>
<dbReference type="STRING" id="537013.CLOSTMETH_00450"/>
<evidence type="ECO:0000313" key="4">
    <source>
        <dbReference type="EMBL" id="EEG31861.1"/>
    </source>
</evidence>
<feature type="binding site" evidence="3">
    <location>
        <position position="131"/>
    </location>
    <ligand>
        <name>a divalent metal cation</name>
        <dbReference type="ChEBI" id="CHEBI:60240"/>
        <label>2</label>
    </ligand>
</feature>
<dbReference type="InterPro" id="IPR032466">
    <property type="entry name" value="Metal_Hydrolase"/>
</dbReference>
<protein>
    <submittedName>
        <fullName evidence="4">Hydrolase, TatD family</fullName>
    </submittedName>
</protein>
<feature type="binding site" evidence="3">
    <location>
        <position position="154"/>
    </location>
    <ligand>
        <name>a divalent metal cation</name>
        <dbReference type="ChEBI" id="CHEBI:60240"/>
        <label>2</label>
    </ligand>
</feature>
<dbReference type="GO" id="GO:0016788">
    <property type="term" value="F:hydrolase activity, acting on ester bonds"/>
    <property type="evidence" value="ECO:0007669"/>
    <property type="project" value="InterPro"/>
</dbReference>
<dbReference type="InterPro" id="IPR018228">
    <property type="entry name" value="DNase_TatD-rel_CS"/>
</dbReference>
<dbReference type="PROSITE" id="PS01091">
    <property type="entry name" value="TATD_3"/>
    <property type="match status" value="1"/>
</dbReference>
<dbReference type="GO" id="GO:0046872">
    <property type="term" value="F:metal ion binding"/>
    <property type="evidence" value="ECO:0007669"/>
    <property type="project" value="UniProtKB-KW"/>
</dbReference>
<dbReference type="SUPFAM" id="SSF51556">
    <property type="entry name" value="Metallo-dependent hydrolases"/>
    <property type="match status" value="1"/>
</dbReference>
<feature type="binding site" evidence="3">
    <location>
        <position position="204"/>
    </location>
    <ligand>
        <name>a divalent metal cation</name>
        <dbReference type="ChEBI" id="CHEBI:60240"/>
        <label>1</label>
    </ligand>
</feature>
<dbReference type="PROSITE" id="PS01090">
    <property type="entry name" value="TATD_2"/>
    <property type="match status" value="1"/>
</dbReference>
<keyword evidence="2 4" id="KW-0378">Hydrolase</keyword>
<dbReference type="PANTHER" id="PTHR46124:SF2">
    <property type="entry name" value="D-AMINOACYL-TRNA DEACYLASE"/>
    <property type="match status" value="1"/>
</dbReference>
<gene>
    <name evidence="4" type="ORF">CLOSTMETH_00450</name>
</gene>
<dbReference type="EMBL" id="ACEC01000020">
    <property type="protein sequence ID" value="EEG31861.1"/>
    <property type="molecule type" value="Genomic_DNA"/>
</dbReference>
<dbReference type="GO" id="GO:0005829">
    <property type="term" value="C:cytosol"/>
    <property type="evidence" value="ECO:0007669"/>
    <property type="project" value="TreeGrafter"/>
</dbReference>
<accession>C0E9F1</accession>
<dbReference type="FunFam" id="3.20.20.140:FF:000005">
    <property type="entry name" value="TatD family hydrolase"/>
    <property type="match status" value="1"/>
</dbReference>
<reference evidence="4 5" key="2">
    <citation type="submission" date="2009-02" db="EMBL/GenBank/DDBJ databases">
        <title>Draft genome sequence of Clostridium methylpentosum (DSM 5476).</title>
        <authorList>
            <person name="Sudarsanam P."/>
            <person name="Ley R."/>
            <person name="Guruge J."/>
            <person name="Turnbaugh P.J."/>
            <person name="Mahowald M."/>
            <person name="Liep D."/>
            <person name="Gordon J."/>
        </authorList>
    </citation>
    <scope>NUCLEOTIDE SEQUENCE [LARGE SCALE GENOMIC DNA]</scope>
    <source>
        <strain evidence="4 5">DSM 5476</strain>
    </source>
</reference>
<dbReference type="AlphaFoldDB" id="C0E9F1"/>